<protein>
    <submittedName>
        <fullName evidence="1">Uncharacterized protein</fullName>
    </submittedName>
</protein>
<keyword evidence="2" id="KW-1185">Reference proteome</keyword>
<evidence type="ECO:0000313" key="1">
    <source>
        <dbReference type="EMBL" id="KAJ7568802.1"/>
    </source>
</evidence>
<dbReference type="Proteomes" id="UP001162992">
    <property type="component" value="Chromosome 1"/>
</dbReference>
<comment type="caution">
    <text evidence="1">The sequence shown here is derived from an EMBL/GenBank/DDBJ whole genome shotgun (WGS) entry which is preliminary data.</text>
</comment>
<name>A0ACC2EQT9_DIPCM</name>
<accession>A0ACC2EQT9</accession>
<dbReference type="EMBL" id="CM055092">
    <property type="protein sequence ID" value="KAJ7568802.1"/>
    <property type="molecule type" value="Genomic_DNA"/>
</dbReference>
<reference evidence="2" key="1">
    <citation type="journal article" date="2024" name="Proc. Natl. Acad. Sci. U.S.A.">
        <title>Extraordinary preservation of gene collinearity over three hundred million years revealed in homosporous lycophytes.</title>
        <authorList>
            <person name="Li C."/>
            <person name="Wickell D."/>
            <person name="Kuo L.Y."/>
            <person name="Chen X."/>
            <person name="Nie B."/>
            <person name="Liao X."/>
            <person name="Peng D."/>
            <person name="Ji J."/>
            <person name="Jenkins J."/>
            <person name="Williams M."/>
            <person name="Shu S."/>
            <person name="Plott C."/>
            <person name="Barry K."/>
            <person name="Rajasekar S."/>
            <person name="Grimwood J."/>
            <person name="Han X."/>
            <person name="Sun S."/>
            <person name="Hou Z."/>
            <person name="He W."/>
            <person name="Dai G."/>
            <person name="Sun C."/>
            <person name="Schmutz J."/>
            <person name="Leebens-Mack J.H."/>
            <person name="Li F.W."/>
            <person name="Wang L."/>
        </authorList>
    </citation>
    <scope>NUCLEOTIDE SEQUENCE [LARGE SCALE GENOMIC DNA]</scope>
    <source>
        <strain evidence="2">cv. PW_Plant_1</strain>
    </source>
</reference>
<evidence type="ECO:0000313" key="2">
    <source>
        <dbReference type="Proteomes" id="UP001162992"/>
    </source>
</evidence>
<sequence>MDGGGQEDEGKVGCRVLMRRPPLLLGYWMLSYLKSMTITCLSGRLSSLRVSSSYHGSVIPNPLHPGVGRPRRWNAAFFLEQMRRQHLLTTPVKKRILKPSSDKKPEHHSKDRASCSTSFDAVCFGERDSGGSPIDILSACVQSADGNSSSDETSSLDWSNFSREMYHTRPSPVTSSSNGSKSTFMWEEKREKRETDLSEVDMMKERFARLLLGEDMSGGGKGVCTALAISNAITNLAASVFGELWRLEPLSLERRTMWRREMEWLLSVCDHILEFVPSSQIFPDGSNLEVMVSRPRSDLHINLPALRKLDTMLLESLDSYKETEFWYVEQDISISDRELQDAPHQTQLRQNWWLPTPKVPVNGLSDEARNRLQYQRECTNQILKAAMSINGQTLSEMEVPDVYWEALPKNVKSCLGEVLYRGLSSEQFSADGLLAQLDLSTLYNTLEVANRLESAILVWHRKVEKKNLGYPRDSKSTAKLSWGKMKDFVGDADKGILLVENAESVLLSLRQRFPGLPQTVLDMNKIQYNQDVGQAILESYSRVLESLAFNIISRIEEIIFVDGLTMHHLSPGQLNTGGGSSSNLQKGFVPFVVHTSANPSYATPFASPDFSTKTPNFRKLTNSPLSEGKRGFLDYRWATQSKTTDSKGSILGASDNFLKERSKSRSYTGDFEKWEPVSSLNPTDCD</sequence>
<proteinExistence type="predicted"/>
<organism evidence="1 2">
    <name type="scientific">Diphasiastrum complanatum</name>
    <name type="common">Issler's clubmoss</name>
    <name type="synonym">Lycopodium complanatum</name>
    <dbReference type="NCBI Taxonomy" id="34168"/>
    <lineage>
        <taxon>Eukaryota</taxon>
        <taxon>Viridiplantae</taxon>
        <taxon>Streptophyta</taxon>
        <taxon>Embryophyta</taxon>
        <taxon>Tracheophyta</taxon>
        <taxon>Lycopodiopsida</taxon>
        <taxon>Lycopodiales</taxon>
        <taxon>Lycopodiaceae</taxon>
        <taxon>Lycopodioideae</taxon>
        <taxon>Diphasiastrum</taxon>
    </lineage>
</organism>
<gene>
    <name evidence="1" type="ORF">O6H91_01G049000</name>
</gene>